<reference evidence="2 3" key="1">
    <citation type="submission" date="2016-07" db="EMBL/GenBank/DDBJ databases">
        <title>Pervasive Adenine N6-methylation of Active Genes in Fungi.</title>
        <authorList>
            <consortium name="DOE Joint Genome Institute"/>
            <person name="Mondo S.J."/>
            <person name="Dannebaum R.O."/>
            <person name="Kuo R.C."/>
            <person name="Labutti K."/>
            <person name="Haridas S."/>
            <person name="Kuo A."/>
            <person name="Salamov A."/>
            <person name="Ahrendt S.R."/>
            <person name="Lipzen A."/>
            <person name="Sullivan W."/>
            <person name="Andreopoulos W.B."/>
            <person name="Clum A."/>
            <person name="Lindquist E."/>
            <person name="Daum C."/>
            <person name="Ramamoorthy G.K."/>
            <person name="Gryganskyi A."/>
            <person name="Culley D."/>
            <person name="Magnuson J.K."/>
            <person name="James T.Y."/>
            <person name="O'Malley M.A."/>
            <person name="Stajich J.E."/>
            <person name="Spatafora J.W."/>
            <person name="Visel A."/>
            <person name="Grigoriev I.V."/>
        </authorList>
    </citation>
    <scope>NUCLEOTIDE SEQUENCE [LARGE SCALE GENOMIC DNA]</scope>
    <source>
        <strain evidence="2 3">62-1032</strain>
    </source>
</reference>
<comment type="caution">
    <text evidence="2">The sequence shown here is derived from an EMBL/GenBank/DDBJ whole genome shotgun (WGS) entry which is preliminary data.</text>
</comment>
<protein>
    <recommendedName>
        <fullName evidence="4">F-box domain-containing protein</fullName>
    </recommendedName>
</protein>
<keyword evidence="3" id="KW-1185">Reference proteome</keyword>
<dbReference type="EMBL" id="MCGR01000001">
    <property type="protein sequence ID" value="ORY92536.1"/>
    <property type="molecule type" value="Genomic_DNA"/>
</dbReference>
<accession>A0A1Y2G3L2</accession>
<name>A0A1Y2G3L2_9BASI</name>
<proteinExistence type="predicted"/>
<evidence type="ECO:0000313" key="3">
    <source>
        <dbReference type="Proteomes" id="UP000193467"/>
    </source>
</evidence>
<evidence type="ECO:0008006" key="4">
    <source>
        <dbReference type="Google" id="ProtNLM"/>
    </source>
</evidence>
<dbReference type="AlphaFoldDB" id="A0A1Y2G3L2"/>
<organism evidence="2 3">
    <name type="scientific">Leucosporidium creatinivorum</name>
    <dbReference type="NCBI Taxonomy" id="106004"/>
    <lineage>
        <taxon>Eukaryota</taxon>
        <taxon>Fungi</taxon>
        <taxon>Dikarya</taxon>
        <taxon>Basidiomycota</taxon>
        <taxon>Pucciniomycotina</taxon>
        <taxon>Microbotryomycetes</taxon>
        <taxon>Leucosporidiales</taxon>
        <taxon>Leucosporidium</taxon>
    </lineage>
</organism>
<evidence type="ECO:0000256" key="1">
    <source>
        <dbReference type="SAM" id="MobiDB-lite"/>
    </source>
</evidence>
<sequence>MDNPLEARSPRSPPPNSTTKLLARSLRSQPRSCSLWAALAQEELYRHVGLRDGAAAKLFLATIRAGSSGGFRVHSFRLLVTEVAGHPLRSWLQKPVRLSQVKELLKISPKLRGLRIVGETEDPVFNLSVLSALIAEGLEDLTFTLCDFMPSPSASPLFSSRLRRLTLFLLTDPADLAPILAWADLPQLEALIIVNGFLPLTSEDTNALEKALLRYSARLKSFPLSFGPATKGGT</sequence>
<dbReference type="Proteomes" id="UP000193467">
    <property type="component" value="Unassembled WGS sequence"/>
</dbReference>
<gene>
    <name evidence="2" type="ORF">BCR35DRAFT_348920</name>
</gene>
<evidence type="ECO:0000313" key="2">
    <source>
        <dbReference type="EMBL" id="ORY92536.1"/>
    </source>
</evidence>
<dbReference type="InParanoid" id="A0A1Y2G3L2"/>
<feature type="region of interest" description="Disordered" evidence="1">
    <location>
        <begin position="1"/>
        <end position="20"/>
    </location>
</feature>